<dbReference type="Proteomes" id="UP001610334">
    <property type="component" value="Unassembled WGS sequence"/>
</dbReference>
<dbReference type="InterPro" id="IPR052761">
    <property type="entry name" value="Fungal_Detox/Toxin_TFs"/>
</dbReference>
<reference evidence="3 4" key="1">
    <citation type="submission" date="2024-07" db="EMBL/GenBank/DDBJ databases">
        <title>Section-level genome sequencing and comparative genomics of Aspergillus sections Usti and Cavernicolus.</title>
        <authorList>
            <consortium name="Lawrence Berkeley National Laboratory"/>
            <person name="Nybo J.L."/>
            <person name="Vesth T.C."/>
            <person name="Theobald S."/>
            <person name="Frisvad J.C."/>
            <person name="Larsen T.O."/>
            <person name="Kjaerboelling I."/>
            <person name="Rothschild-Mancinelli K."/>
            <person name="Lyhne E.K."/>
            <person name="Kogle M.E."/>
            <person name="Barry K."/>
            <person name="Clum A."/>
            <person name="Na H."/>
            <person name="Ledsgaard L."/>
            <person name="Lin J."/>
            <person name="Lipzen A."/>
            <person name="Kuo A."/>
            <person name="Riley R."/>
            <person name="Mondo S."/>
            <person name="Labutti K."/>
            <person name="Haridas S."/>
            <person name="Pangalinan J."/>
            <person name="Salamov A.A."/>
            <person name="Simmons B.A."/>
            <person name="Magnuson J.K."/>
            <person name="Chen J."/>
            <person name="Drula E."/>
            <person name="Henrissat B."/>
            <person name="Wiebenga A."/>
            <person name="Lubbers R.J."/>
            <person name="Gomes A.C."/>
            <person name="Makela M.R."/>
            <person name="Stajich J."/>
            <person name="Grigoriev I.V."/>
            <person name="Mortensen U.H."/>
            <person name="De Vries R.P."/>
            <person name="Baker S.E."/>
            <person name="Andersen M.R."/>
        </authorList>
    </citation>
    <scope>NUCLEOTIDE SEQUENCE [LARGE SCALE GENOMIC DNA]</scope>
    <source>
        <strain evidence="3 4">CBS 588.65</strain>
    </source>
</reference>
<dbReference type="EMBL" id="JBFXLT010000045">
    <property type="protein sequence ID" value="KAL2812764.1"/>
    <property type="molecule type" value="Genomic_DNA"/>
</dbReference>
<dbReference type="PANTHER" id="PTHR47425:SF2">
    <property type="entry name" value="FARB-RELATED"/>
    <property type="match status" value="1"/>
</dbReference>
<organism evidence="3 4">
    <name type="scientific">Aspergillus granulosus</name>
    <dbReference type="NCBI Taxonomy" id="176169"/>
    <lineage>
        <taxon>Eukaryota</taxon>
        <taxon>Fungi</taxon>
        <taxon>Dikarya</taxon>
        <taxon>Ascomycota</taxon>
        <taxon>Pezizomycotina</taxon>
        <taxon>Eurotiomycetes</taxon>
        <taxon>Eurotiomycetidae</taxon>
        <taxon>Eurotiales</taxon>
        <taxon>Aspergillaceae</taxon>
        <taxon>Aspergillus</taxon>
        <taxon>Aspergillus subgen. Nidulantes</taxon>
    </lineage>
</organism>
<dbReference type="CDD" id="cd12148">
    <property type="entry name" value="fungal_TF_MHR"/>
    <property type="match status" value="1"/>
</dbReference>
<comment type="caution">
    <text evidence="3">The sequence shown here is derived from an EMBL/GenBank/DDBJ whole genome shotgun (WGS) entry which is preliminary data.</text>
</comment>
<dbReference type="Pfam" id="PF04082">
    <property type="entry name" value="Fungal_trans"/>
    <property type="match status" value="1"/>
</dbReference>
<feature type="domain" description="Xylanolytic transcriptional activator regulatory" evidence="2">
    <location>
        <begin position="118"/>
        <end position="233"/>
    </location>
</feature>
<keyword evidence="1" id="KW-0539">Nucleus</keyword>
<evidence type="ECO:0000259" key="2">
    <source>
        <dbReference type="Pfam" id="PF04082"/>
    </source>
</evidence>
<keyword evidence="4" id="KW-1185">Reference proteome</keyword>
<name>A0ABR4HBC5_9EURO</name>
<dbReference type="InterPro" id="IPR007219">
    <property type="entry name" value="XnlR_reg_dom"/>
</dbReference>
<gene>
    <name evidence="3" type="ORF">BJX63DRAFT_421631</name>
</gene>
<evidence type="ECO:0000313" key="4">
    <source>
        <dbReference type="Proteomes" id="UP001610334"/>
    </source>
</evidence>
<sequence>MYHTPKRVRTTESGACSYYVKRKKRCYIGVKGIPCTTCHRLKLPCDGSVKAQKKSRSNPGVSATAPPDNYHAIIHQLLGPRGEVEPHKVQIPDYITSLPDRLDAADLQYLEAKGALCVPVLDLDPFLRAISENNGSNTISLLLFHAVMFAGAAFVDSSYINPEGYTSPAAARAILFQQTKVLLELHCEDDRLATVQALLLLVHWHDIQNIEKDASHWIGICLSLAISIGLHRNLVTMMTIGGEHHASEAPEVGVIKLNNFHFEVISADVCAMVDNCAVLSSLEHQTTHATFVKKTKLCRLSQFSEFATSELQFWERHLPPAAQHNFPVYLDPTAWEKSIHLHRTWLRLLYLGTSYAAVMEEMREVGDPVLLPFSLGLSEFLPGPAVALLVLAFTYQRRVLARQTSGTPKSALKLHQCWNIMSRLQDTSMLAKRMQASLANTAISDQWERLSLGLSIL</sequence>
<protein>
    <recommendedName>
        <fullName evidence="2">Xylanolytic transcriptional activator regulatory domain-containing protein</fullName>
    </recommendedName>
</protein>
<evidence type="ECO:0000256" key="1">
    <source>
        <dbReference type="ARBA" id="ARBA00023242"/>
    </source>
</evidence>
<proteinExistence type="predicted"/>
<evidence type="ECO:0000313" key="3">
    <source>
        <dbReference type="EMBL" id="KAL2812764.1"/>
    </source>
</evidence>
<accession>A0ABR4HBC5</accession>
<dbReference type="PANTHER" id="PTHR47425">
    <property type="entry name" value="FARB-RELATED"/>
    <property type="match status" value="1"/>
</dbReference>